<evidence type="ECO:0000256" key="16">
    <source>
        <dbReference type="ARBA" id="ARBA00022840"/>
    </source>
</evidence>
<feature type="domain" description="Protein kinase" evidence="26">
    <location>
        <begin position="878"/>
        <end position="1152"/>
    </location>
</feature>
<evidence type="ECO:0000256" key="1">
    <source>
        <dbReference type="ARBA" id="ARBA00004251"/>
    </source>
</evidence>
<comment type="subcellular location">
    <subcellularLocation>
        <location evidence="1">Cell membrane</location>
        <topology evidence="1">Single-pass type I membrane protein</topology>
    </subcellularLocation>
</comment>
<keyword evidence="18 25" id="KW-0472">Membrane</keyword>
<evidence type="ECO:0000256" key="24">
    <source>
        <dbReference type="SAM" id="MobiDB-lite"/>
    </source>
</evidence>
<evidence type="ECO:0000256" key="7">
    <source>
        <dbReference type="ARBA" id="ARBA00022527"/>
    </source>
</evidence>
<evidence type="ECO:0000256" key="9">
    <source>
        <dbReference type="ARBA" id="ARBA00022614"/>
    </source>
</evidence>
<dbReference type="Pfam" id="PF00069">
    <property type="entry name" value="Pkinase"/>
    <property type="match status" value="1"/>
</dbReference>
<dbReference type="CDD" id="cd14066">
    <property type="entry name" value="STKc_IRAK"/>
    <property type="match status" value="1"/>
</dbReference>
<evidence type="ECO:0000256" key="13">
    <source>
        <dbReference type="ARBA" id="ARBA00022737"/>
    </source>
</evidence>
<comment type="similarity">
    <text evidence="3">Belongs to the RLP family.</text>
</comment>
<organism evidence="27 28">
    <name type="scientific">Citrus x changshan-huyou</name>
    <dbReference type="NCBI Taxonomy" id="2935761"/>
    <lineage>
        <taxon>Eukaryota</taxon>
        <taxon>Viridiplantae</taxon>
        <taxon>Streptophyta</taxon>
        <taxon>Embryophyta</taxon>
        <taxon>Tracheophyta</taxon>
        <taxon>Spermatophyta</taxon>
        <taxon>Magnoliopsida</taxon>
        <taxon>eudicotyledons</taxon>
        <taxon>Gunneridae</taxon>
        <taxon>Pentapetalae</taxon>
        <taxon>rosids</taxon>
        <taxon>malvids</taxon>
        <taxon>Sapindales</taxon>
        <taxon>Rutaceae</taxon>
        <taxon>Aurantioideae</taxon>
        <taxon>Citrus</taxon>
    </lineage>
</organism>
<dbReference type="PANTHER" id="PTHR48056:SF63">
    <property type="entry name" value="PROTEIN KINASE DOMAIN-CONTAINING PROTEIN"/>
    <property type="match status" value="1"/>
</dbReference>
<evidence type="ECO:0000256" key="25">
    <source>
        <dbReference type="SAM" id="Phobius"/>
    </source>
</evidence>
<dbReference type="Pfam" id="PF00560">
    <property type="entry name" value="LRR_1"/>
    <property type="match status" value="8"/>
</dbReference>
<dbReference type="FunFam" id="3.30.200.20:FF:000260">
    <property type="entry name" value="LRR receptor-like serine/threonine-protein kinase RPK2"/>
    <property type="match status" value="1"/>
</dbReference>
<protein>
    <recommendedName>
        <fullName evidence="4">non-specific serine/threonine protein kinase</fullName>
        <ecNumber evidence="4">2.7.11.1</ecNumber>
    </recommendedName>
</protein>
<evidence type="ECO:0000256" key="21">
    <source>
        <dbReference type="ARBA" id="ARBA00047899"/>
    </source>
</evidence>
<gene>
    <name evidence="27" type="ORF">WN944_017282</name>
</gene>
<dbReference type="GO" id="GO:0048508">
    <property type="term" value="P:embryonic meristem development"/>
    <property type="evidence" value="ECO:0007669"/>
    <property type="project" value="UniProtKB-ARBA"/>
</dbReference>
<evidence type="ECO:0000256" key="6">
    <source>
        <dbReference type="ARBA" id="ARBA00022475"/>
    </source>
</evidence>
<evidence type="ECO:0000313" key="28">
    <source>
        <dbReference type="Proteomes" id="UP001428341"/>
    </source>
</evidence>
<dbReference type="GO" id="GO:0005524">
    <property type="term" value="F:ATP binding"/>
    <property type="evidence" value="ECO:0007669"/>
    <property type="project" value="UniProtKB-UniRule"/>
</dbReference>
<comment type="catalytic activity">
    <reaction evidence="22">
        <text>L-seryl-[protein] + ATP = O-phospho-L-seryl-[protein] + ADP + H(+)</text>
        <dbReference type="Rhea" id="RHEA:17989"/>
        <dbReference type="Rhea" id="RHEA-COMP:9863"/>
        <dbReference type="Rhea" id="RHEA-COMP:11604"/>
        <dbReference type="ChEBI" id="CHEBI:15378"/>
        <dbReference type="ChEBI" id="CHEBI:29999"/>
        <dbReference type="ChEBI" id="CHEBI:30616"/>
        <dbReference type="ChEBI" id="CHEBI:83421"/>
        <dbReference type="ChEBI" id="CHEBI:456216"/>
        <dbReference type="EC" id="2.7.11.1"/>
    </reaction>
</comment>
<keyword evidence="5" id="KW-0217">Developmental protein</keyword>
<keyword evidence="12" id="KW-0732">Signal</keyword>
<dbReference type="Gene3D" id="1.10.510.10">
    <property type="entry name" value="Transferase(Phosphotransferase) domain 1"/>
    <property type="match status" value="1"/>
</dbReference>
<feature type="compositionally biased region" description="Polar residues" evidence="24">
    <location>
        <begin position="770"/>
        <end position="781"/>
    </location>
</feature>
<evidence type="ECO:0000256" key="10">
    <source>
        <dbReference type="ARBA" id="ARBA00022679"/>
    </source>
</evidence>
<dbReference type="SUPFAM" id="SSF56112">
    <property type="entry name" value="Protein kinase-like (PK-like)"/>
    <property type="match status" value="1"/>
</dbReference>
<keyword evidence="9" id="KW-0433">Leucine-rich repeat</keyword>
<dbReference type="InterPro" id="IPR032675">
    <property type="entry name" value="LRR_dom_sf"/>
</dbReference>
<dbReference type="InterPro" id="IPR000719">
    <property type="entry name" value="Prot_kinase_dom"/>
</dbReference>
<evidence type="ECO:0000256" key="19">
    <source>
        <dbReference type="ARBA" id="ARBA00023170"/>
    </source>
</evidence>
<feature type="region of interest" description="Disordered" evidence="24">
    <location>
        <begin position="770"/>
        <end position="806"/>
    </location>
</feature>
<comment type="catalytic activity">
    <reaction evidence="21">
        <text>L-threonyl-[protein] + ATP = O-phospho-L-threonyl-[protein] + ADP + H(+)</text>
        <dbReference type="Rhea" id="RHEA:46608"/>
        <dbReference type="Rhea" id="RHEA-COMP:11060"/>
        <dbReference type="Rhea" id="RHEA-COMP:11605"/>
        <dbReference type="ChEBI" id="CHEBI:15378"/>
        <dbReference type="ChEBI" id="CHEBI:30013"/>
        <dbReference type="ChEBI" id="CHEBI:30616"/>
        <dbReference type="ChEBI" id="CHEBI:61977"/>
        <dbReference type="ChEBI" id="CHEBI:456216"/>
        <dbReference type="EC" id="2.7.11.1"/>
    </reaction>
</comment>
<evidence type="ECO:0000256" key="4">
    <source>
        <dbReference type="ARBA" id="ARBA00012513"/>
    </source>
</evidence>
<dbReference type="FunFam" id="1.10.510.10:FF:000192">
    <property type="entry name" value="LRR receptor-like serine/threonine-protein kinase RPK2"/>
    <property type="match status" value="1"/>
</dbReference>
<sequence length="1157" mass="126011">MFQSLCESLDMLSVNLGFNFSLDGASDSNDRVSRDSSSQEAFEAIMVVLSMEVRTRVLRSMSLLAVASADGLAEDKNALLQLKSAITEDPLGLTSNWNPKDTDSCSWHGVTCDPLSGRVTSLNLSSNLSRTSCSLLSLPPAAGPGGNFSLHFPCLQLHQRDRGNINSNSSDKLSGNLSRAIGDLTQLRVLLLAFNGFSGELPLEIGQLSLLEILDLSFNSFHGPIPPTLQNCSSLRLINLSGNQFNGTIPAFFGQSPGLQVVSLSFNLLSGSVPEEFGDNCASLEHIHLAGNSLTGSIPPSLGNCTELRSLLLSSNMLQGDIPSSFGQLVNLEVLDLSRNFLSGIVPSELGKCKQLKVLVLRNDYGPLYSREHGDLPIQPVVDGGEDYNFFDGGLPDSITRLPNLRVFWAPNLNLEGIFPQNWELCSKLEMLNLAHNFFTGQIPASLGNCKSLYFLDLSSNDLTGLLPEEVSVPCMAVFNVSQNLLSGELPRISHSECSKMSVNWSMSHVDLIGFYTAFFYENALTSCAPFSSPSNGLFILHDFSNNLFTGPVPPFLIDSDSLSSRPYYGFWLSGNSLKGNLSTYPFDLCLSLDGLIFDIGNNKLIGEVPSDMGSHCKCMKFLSMAGNAFVGLIPQSFTNFDSLRNLNLSRNHLQGPLPSYINKMEDLKFLSLSLNNFTGAIPWELTQLASLEVLELSANSLSGEIPSEFSKLEHLNVLRLDHNNLTGRIPSGFGTRSSLSIFDVSFNNLSGSAPRNSLIKCENVQGNPNLQPCHTDPSSSEWERQHSGNVSQQEAYSPSESIQGNSSGLNPIEIASITSAAVILSVLIALVLLLICMKKFSCNSIADPGLVRKEVVICNNIGVQLTYENVVRATAGFNVQNCIGSGGFGATYKAEIIPGVVVAVKRLSVGRFQGVQQFAAEIRTLGRVQHPNLVTLIGYHVSEAEMFLIYNYLPGGNLERFIQDRPRRTVEWSMLHKIALDVARALAYLHDECVPRVLHRDIKPSNILLDNNLNAYLSDFGLARLLGTSETHATTDVAGTFGYVAPEYAMTCRVSDKADVYSFGVVLLELISDKKALDPSFSSFGNGFNIVAWASMLLLQGRPCEFFTAGLWDCGPHDDLIEMLNLAIMCTGESLSSRPSMRQVAQQLKQIQPPES</sequence>
<dbReference type="Gene3D" id="3.30.200.20">
    <property type="entry name" value="Phosphorylase Kinase, domain 1"/>
    <property type="match status" value="1"/>
</dbReference>
<feature type="binding site" evidence="23">
    <location>
        <position position="906"/>
    </location>
    <ligand>
        <name>ATP</name>
        <dbReference type="ChEBI" id="CHEBI:30616"/>
    </ligand>
</feature>
<dbReference type="GO" id="GO:0009414">
    <property type="term" value="P:response to water deprivation"/>
    <property type="evidence" value="ECO:0007669"/>
    <property type="project" value="UniProtKB-ARBA"/>
</dbReference>
<dbReference type="InterPro" id="IPR050647">
    <property type="entry name" value="Plant_LRR-RLKs"/>
</dbReference>
<dbReference type="GO" id="GO:0005886">
    <property type="term" value="C:plasma membrane"/>
    <property type="evidence" value="ECO:0007669"/>
    <property type="project" value="UniProtKB-SubCell"/>
</dbReference>
<feature type="compositionally biased region" description="Polar residues" evidence="24">
    <location>
        <begin position="788"/>
        <end position="806"/>
    </location>
</feature>
<keyword evidence="6" id="KW-1003">Cell membrane</keyword>
<dbReference type="Proteomes" id="UP001428341">
    <property type="component" value="Unassembled WGS sequence"/>
</dbReference>
<dbReference type="EC" id="2.7.11.1" evidence="4"/>
<keyword evidence="28" id="KW-1185">Reference proteome</keyword>
<evidence type="ECO:0000256" key="18">
    <source>
        <dbReference type="ARBA" id="ARBA00023136"/>
    </source>
</evidence>
<evidence type="ECO:0000256" key="8">
    <source>
        <dbReference type="ARBA" id="ARBA00022553"/>
    </source>
</evidence>
<evidence type="ECO:0000313" key="27">
    <source>
        <dbReference type="EMBL" id="KAK9202073.1"/>
    </source>
</evidence>
<dbReference type="InterPro" id="IPR001611">
    <property type="entry name" value="Leu-rich_rpt"/>
</dbReference>
<evidence type="ECO:0000256" key="12">
    <source>
        <dbReference type="ARBA" id="ARBA00022729"/>
    </source>
</evidence>
<evidence type="ECO:0000256" key="17">
    <source>
        <dbReference type="ARBA" id="ARBA00022989"/>
    </source>
</evidence>
<keyword evidence="7" id="KW-0723">Serine/threonine-protein kinase</keyword>
<dbReference type="PROSITE" id="PS00108">
    <property type="entry name" value="PROTEIN_KINASE_ST"/>
    <property type="match status" value="1"/>
</dbReference>
<dbReference type="InterPro" id="IPR011009">
    <property type="entry name" value="Kinase-like_dom_sf"/>
</dbReference>
<evidence type="ECO:0000259" key="26">
    <source>
        <dbReference type="PROSITE" id="PS50011"/>
    </source>
</evidence>
<dbReference type="Pfam" id="PF13855">
    <property type="entry name" value="LRR_8"/>
    <property type="match status" value="1"/>
</dbReference>
<keyword evidence="17 25" id="KW-1133">Transmembrane helix</keyword>
<dbReference type="EMBL" id="JBCGBO010000005">
    <property type="protein sequence ID" value="KAK9202073.1"/>
    <property type="molecule type" value="Genomic_DNA"/>
</dbReference>
<name>A0AAP0MB14_9ROSI</name>
<dbReference type="InterPro" id="IPR013210">
    <property type="entry name" value="LRR_N_plant-typ"/>
</dbReference>
<dbReference type="InterPro" id="IPR003591">
    <property type="entry name" value="Leu-rich_rpt_typical-subtyp"/>
</dbReference>
<evidence type="ECO:0000256" key="14">
    <source>
        <dbReference type="ARBA" id="ARBA00022741"/>
    </source>
</evidence>
<dbReference type="GO" id="GO:0009409">
    <property type="term" value="P:response to cold"/>
    <property type="evidence" value="ECO:0007669"/>
    <property type="project" value="UniProtKB-ARBA"/>
</dbReference>
<dbReference type="GO" id="GO:0009945">
    <property type="term" value="P:radial axis specification"/>
    <property type="evidence" value="ECO:0007669"/>
    <property type="project" value="UniProtKB-ARBA"/>
</dbReference>
<evidence type="ECO:0000256" key="11">
    <source>
        <dbReference type="ARBA" id="ARBA00022692"/>
    </source>
</evidence>
<dbReference type="SUPFAM" id="SSF52047">
    <property type="entry name" value="RNI-like"/>
    <property type="match status" value="1"/>
</dbReference>
<feature type="transmembrane region" description="Helical" evidence="25">
    <location>
        <begin position="815"/>
        <end position="836"/>
    </location>
</feature>
<keyword evidence="13" id="KW-0677">Repeat</keyword>
<dbReference type="GO" id="GO:0009942">
    <property type="term" value="P:longitudinal axis specification"/>
    <property type="evidence" value="ECO:0007669"/>
    <property type="project" value="UniProtKB-ARBA"/>
</dbReference>
<dbReference type="Gene3D" id="3.80.10.10">
    <property type="entry name" value="Ribonuclease Inhibitor"/>
    <property type="match status" value="5"/>
</dbReference>
<dbReference type="GO" id="GO:0004674">
    <property type="term" value="F:protein serine/threonine kinase activity"/>
    <property type="evidence" value="ECO:0007669"/>
    <property type="project" value="UniProtKB-KW"/>
</dbReference>
<evidence type="ECO:0000256" key="5">
    <source>
        <dbReference type="ARBA" id="ARBA00022473"/>
    </source>
</evidence>
<comment type="caution">
    <text evidence="27">The sequence shown here is derived from an EMBL/GenBank/DDBJ whole genome shotgun (WGS) entry which is preliminary data.</text>
</comment>
<keyword evidence="19" id="KW-0675">Receptor</keyword>
<dbReference type="PANTHER" id="PTHR48056">
    <property type="entry name" value="LRR RECEPTOR-LIKE SERINE/THREONINE-PROTEIN KINASE-RELATED"/>
    <property type="match status" value="1"/>
</dbReference>
<accession>A0AAP0MB14</accession>
<keyword evidence="16 23" id="KW-0067">ATP-binding</keyword>
<dbReference type="AlphaFoldDB" id="A0AAP0MB14"/>
<dbReference type="PROSITE" id="PS50011">
    <property type="entry name" value="PROTEIN_KINASE_DOM"/>
    <property type="match status" value="1"/>
</dbReference>
<proteinExistence type="inferred from homology"/>
<dbReference type="InterPro" id="IPR017441">
    <property type="entry name" value="Protein_kinase_ATP_BS"/>
</dbReference>
<keyword evidence="20" id="KW-0325">Glycoprotein</keyword>
<dbReference type="SMART" id="SM00369">
    <property type="entry name" value="LRR_TYP"/>
    <property type="match status" value="6"/>
</dbReference>
<dbReference type="PRINTS" id="PR00019">
    <property type="entry name" value="LEURICHRPT"/>
</dbReference>
<evidence type="ECO:0000256" key="20">
    <source>
        <dbReference type="ARBA" id="ARBA00023180"/>
    </source>
</evidence>
<comment type="similarity">
    <text evidence="2">Belongs to the protein kinase superfamily. Ser/Thr protein kinase family.</text>
</comment>
<evidence type="ECO:0000256" key="23">
    <source>
        <dbReference type="PROSITE-ProRule" id="PRU10141"/>
    </source>
</evidence>
<evidence type="ECO:0000256" key="15">
    <source>
        <dbReference type="ARBA" id="ARBA00022777"/>
    </source>
</evidence>
<evidence type="ECO:0000256" key="22">
    <source>
        <dbReference type="ARBA" id="ARBA00048679"/>
    </source>
</evidence>
<dbReference type="SMART" id="SM00220">
    <property type="entry name" value="S_TKc"/>
    <property type="match status" value="1"/>
</dbReference>
<evidence type="ECO:0000256" key="2">
    <source>
        <dbReference type="ARBA" id="ARBA00008684"/>
    </source>
</evidence>
<dbReference type="Pfam" id="PF08263">
    <property type="entry name" value="LRRNT_2"/>
    <property type="match status" value="1"/>
</dbReference>
<dbReference type="FunFam" id="3.80.10.10:FF:000041">
    <property type="entry name" value="LRR receptor-like serine/threonine-protein kinase ERECTA"/>
    <property type="match status" value="1"/>
</dbReference>
<keyword evidence="8" id="KW-0597">Phosphoprotein</keyword>
<dbReference type="InterPro" id="IPR008271">
    <property type="entry name" value="Ser/Thr_kinase_AS"/>
</dbReference>
<dbReference type="SUPFAM" id="SSF52058">
    <property type="entry name" value="L domain-like"/>
    <property type="match status" value="1"/>
</dbReference>
<keyword evidence="14 23" id="KW-0547">Nucleotide-binding</keyword>
<keyword evidence="11 25" id="KW-0812">Transmembrane</keyword>
<keyword evidence="15" id="KW-0418">Kinase</keyword>
<keyword evidence="10" id="KW-0808">Transferase</keyword>
<evidence type="ECO:0000256" key="3">
    <source>
        <dbReference type="ARBA" id="ARBA00009592"/>
    </source>
</evidence>
<dbReference type="FunFam" id="3.80.10.10:FF:000095">
    <property type="entry name" value="LRR receptor-like serine/threonine-protein kinase GSO1"/>
    <property type="match status" value="2"/>
</dbReference>
<reference evidence="27 28" key="1">
    <citation type="submission" date="2024-05" db="EMBL/GenBank/DDBJ databases">
        <title>Haplotype-resolved chromosome-level genome assembly of Huyou (Citrus changshanensis).</title>
        <authorList>
            <person name="Miao C."/>
            <person name="Chen W."/>
            <person name="Wu Y."/>
            <person name="Wang L."/>
            <person name="Zhao S."/>
            <person name="Grierson D."/>
            <person name="Xu C."/>
            <person name="Chen K."/>
        </authorList>
    </citation>
    <scope>NUCLEOTIDE SEQUENCE [LARGE SCALE GENOMIC DNA]</scope>
    <source>
        <strain evidence="27">01-14</strain>
        <tissue evidence="27">Leaf</tissue>
    </source>
</reference>
<dbReference type="PROSITE" id="PS00107">
    <property type="entry name" value="PROTEIN_KINASE_ATP"/>
    <property type="match status" value="1"/>
</dbReference>